<evidence type="ECO:0000259" key="2">
    <source>
        <dbReference type="Pfam" id="PF06093"/>
    </source>
</evidence>
<dbReference type="GO" id="GO:0006355">
    <property type="term" value="P:regulation of DNA-templated transcription"/>
    <property type="evidence" value="ECO:0007669"/>
    <property type="project" value="InterPro"/>
</dbReference>
<dbReference type="VEuPathDB" id="VectorBase:AMAM011065"/>
<dbReference type="InterPro" id="IPR038510">
    <property type="entry name" value="Spt4_sf"/>
</dbReference>
<dbReference type="Pfam" id="PF06093">
    <property type="entry name" value="Spt4"/>
    <property type="match status" value="1"/>
</dbReference>
<dbReference type="AlphaFoldDB" id="A0A182SPW7"/>
<dbReference type="InterPro" id="IPR009287">
    <property type="entry name" value="Spt4"/>
</dbReference>
<keyword evidence="1" id="KW-0804">Transcription</keyword>
<sequence>MLGVFIDKGGLSTVAHLRSRLTIRSSFDQFETDGCDNCEDFLRMKNNREQVYDCTSNNFDG</sequence>
<dbReference type="GO" id="GO:0140673">
    <property type="term" value="P:transcription elongation-coupled chromatin remodeling"/>
    <property type="evidence" value="ECO:0007669"/>
    <property type="project" value="InterPro"/>
</dbReference>
<protein>
    <recommendedName>
        <fullName evidence="2">Spt4/RpoE2 zinc finger domain-containing protein</fullName>
    </recommendedName>
</protein>
<reference evidence="3" key="2">
    <citation type="submission" date="2020-05" db="UniProtKB">
        <authorList>
            <consortium name="EnsemblMetazoa"/>
        </authorList>
    </citation>
    <scope>IDENTIFICATION</scope>
    <source>
        <strain evidence="3">maculatus3</strain>
    </source>
</reference>
<organism evidence="3 4">
    <name type="scientific">Anopheles maculatus</name>
    <dbReference type="NCBI Taxonomy" id="74869"/>
    <lineage>
        <taxon>Eukaryota</taxon>
        <taxon>Metazoa</taxon>
        <taxon>Ecdysozoa</taxon>
        <taxon>Arthropoda</taxon>
        <taxon>Hexapoda</taxon>
        <taxon>Insecta</taxon>
        <taxon>Pterygota</taxon>
        <taxon>Neoptera</taxon>
        <taxon>Endopterygota</taxon>
        <taxon>Diptera</taxon>
        <taxon>Nematocera</taxon>
        <taxon>Culicoidea</taxon>
        <taxon>Culicidae</taxon>
        <taxon>Anophelinae</taxon>
        <taxon>Anopheles</taxon>
        <taxon>Anopheles maculatus group</taxon>
    </lineage>
</organism>
<evidence type="ECO:0000313" key="3">
    <source>
        <dbReference type="EnsemblMetazoa" id="AMAM011065-PA"/>
    </source>
</evidence>
<proteinExistence type="predicted"/>
<dbReference type="PANTHER" id="PTHR12882">
    <property type="entry name" value="SUPPRESSOR OF TY 4"/>
    <property type="match status" value="1"/>
</dbReference>
<accession>A0A182SPW7</accession>
<dbReference type="InterPro" id="IPR022800">
    <property type="entry name" value="Spt4/RpoE2_Znf"/>
</dbReference>
<feature type="domain" description="Spt4/RpoE2 zinc finger" evidence="2">
    <location>
        <begin position="26"/>
        <end position="61"/>
    </location>
</feature>
<evidence type="ECO:0000256" key="1">
    <source>
        <dbReference type="ARBA" id="ARBA00023163"/>
    </source>
</evidence>
<reference evidence="4" key="1">
    <citation type="submission" date="2013-09" db="EMBL/GenBank/DDBJ databases">
        <title>The Genome Sequence of Anopheles maculatus species B.</title>
        <authorList>
            <consortium name="The Broad Institute Genomics Platform"/>
            <person name="Neafsey D.E."/>
            <person name="Besansky N."/>
            <person name="Howell P."/>
            <person name="Walton C."/>
            <person name="Young S.K."/>
            <person name="Zeng Q."/>
            <person name="Gargeya S."/>
            <person name="Fitzgerald M."/>
            <person name="Haas B."/>
            <person name="Abouelleil A."/>
            <person name="Allen A.W."/>
            <person name="Alvarado L."/>
            <person name="Arachchi H.M."/>
            <person name="Berlin A.M."/>
            <person name="Chapman S.B."/>
            <person name="Gainer-Dewar J."/>
            <person name="Goldberg J."/>
            <person name="Griggs A."/>
            <person name="Gujja S."/>
            <person name="Hansen M."/>
            <person name="Howarth C."/>
            <person name="Imamovic A."/>
            <person name="Ireland A."/>
            <person name="Larimer J."/>
            <person name="McCowan C."/>
            <person name="Murphy C."/>
            <person name="Pearson M."/>
            <person name="Poon T.W."/>
            <person name="Priest M."/>
            <person name="Roberts A."/>
            <person name="Saif S."/>
            <person name="Shea T."/>
            <person name="Sisk P."/>
            <person name="Sykes S."/>
            <person name="Wortman J."/>
            <person name="Nusbaum C."/>
            <person name="Birren B."/>
        </authorList>
    </citation>
    <scope>NUCLEOTIDE SEQUENCE [LARGE SCALE GENOMIC DNA]</scope>
    <source>
        <strain evidence="4">maculatus3</strain>
    </source>
</reference>
<dbReference type="PANTHER" id="PTHR12882:SF1">
    <property type="entry name" value="TRANSCRIPTION ELONGATION FACTOR SPT4"/>
    <property type="match status" value="1"/>
</dbReference>
<name>A0A182SPW7_9DIPT</name>
<dbReference type="GO" id="GO:0008270">
    <property type="term" value="F:zinc ion binding"/>
    <property type="evidence" value="ECO:0007669"/>
    <property type="project" value="InterPro"/>
</dbReference>
<dbReference type="EnsemblMetazoa" id="AMAM011065-RA">
    <property type="protein sequence ID" value="AMAM011065-PA"/>
    <property type="gene ID" value="AMAM011065"/>
</dbReference>
<dbReference type="GO" id="GO:0032044">
    <property type="term" value="C:DSIF complex"/>
    <property type="evidence" value="ECO:0007669"/>
    <property type="project" value="TreeGrafter"/>
</dbReference>
<dbReference type="Proteomes" id="UP000075901">
    <property type="component" value="Unassembled WGS sequence"/>
</dbReference>
<dbReference type="GO" id="GO:0000993">
    <property type="term" value="F:RNA polymerase II complex binding"/>
    <property type="evidence" value="ECO:0007669"/>
    <property type="project" value="TreeGrafter"/>
</dbReference>
<dbReference type="Gene3D" id="3.30.40.210">
    <property type="match status" value="1"/>
</dbReference>
<keyword evidence="4" id="KW-1185">Reference proteome</keyword>
<evidence type="ECO:0000313" key="4">
    <source>
        <dbReference type="Proteomes" id="UP000075901"/>
    </source>
</evidence>